<evidence type="ECO:0000313" key="1">
    <source>
        <dbReference type="EMBL" id="PHM28307.1"/>
    </source>
</evidence>
<reference evidence="1 2" key="1">
    <citation type="journal article" date="2017" name="Nat. Microbiol.">
        <title>Natural product diversity associated with the nematode symbionts Photorhabdus and Xenorhabdus.</title>
        <authorList>
            <person name="Tobias N.J."/>
            <person name="Wolff H."/>
            <person name="Djahanschiri B."/>
            <person name="Grundmann F."/>
            <person name="Kronenwerth M."/>
            <person name="Shi Y.M."/>
            <person name="Simonyi S."/>
            <person name="Grun P."/>
            <person name="Shapiro-Ilan D."/>
            <person name="Pidot S.J."/>
            <person name="Stinear T.P."/>
            <person name="Ebersberger I."/>
            <person name="Bode H.B."/>
        </authorList>
    </citation>
    <scope>NUCLEOTIDE SEQUENCE [LARGE SCALE GENOMIC DNA]</scope>
    <source>
        <strain evidence="1 2">DSM 16342</strain>
    </source>
</reference>
<dbReference type="AlphaFoldDB" id="A0A2D0J1U8"/>
<comment type="caution">
    <text evidence="1">The sequence shown here is derived from an EMBL/GenBank/DDBJ whole genome shotgun (WGS) entry which is preliminary data.</text>
</comment>
<name>A0A2D0J1U8_XENBU</name>
<protein>
    <submittedName>
        <fullName evidence="1">Uncharacterized protein</fullName>
    </submittedName>
</protein>
<organism evidence="1 2">
    <name type="scientific">Xenorhabdus budapestensis</name>
    <dbReference type="NCBI Taxonomy" id="290110"/>
    <lineage>
        <taxon>Bacteria</taxon>
        <taxon>Pseudomonadati</taxon>
        <taxon>Pseudomonadota</taxon>
        <taxon>Gammaproteobacteria</taxon>
        <taxon>Enterobacterales</taxon>
        <taxon>Morganellaceae</taxon>
        <taxon>Xenorhabdus</taxon>
    </lineage>
</organism>
<accession>A0A2D0J1U8</accession>
<dbReference type="Proteomes" id="UP000225833">
    <property type="component" value="Unassembled WGS sequence"/>
</dbReference>
<sequence>MSQPKAPYYYKKSSDTYHWETSCSKNHHPDPNWEKVYDKPSNREQCNECKAK</sequence>
<dbReference type="EMBL" id="NIBS01000006">
    <property type="protein sequence ID" value="PHM28307.1"/>
    <property type="molecule type" value="Genomic_DNA"/>
</dbReference>
<evidence type="ECO:0000313" key="2">
    <source>
        <dbReference type="Proteomes" id="UP000225833"/>
    </source>
</evidence>
<gene>
    <name evidence="1" type="ORF">Xbud_01709</name>
</gene>
<dbReference type="RefSeq" id="WP_169923037.1">
    <property type="nucleotide sequence ID" value="NZ_CAWNNJ010000130.1"/>
</dbReference>
<proteinExistence type="predicted"/>